<dbReference type="Gene3D" id="3.30.300.30">
    <property type="match status" value="3"/>
</dbReference>
<feature type="domain" description="Carrier" evidence="5">
    <location>
        <begin position="963"/>
        <end position="1038"/>
    </location>
</feature>
<reference evidence="6" key="1">
    <citation type="submission" date="2021-03" db="EMBL/GenBank/DDBJ databases">
        <authorList>
            <person name="Kanchanasin P."/>
            <person name="Saeng-In P."/>
            <person name="Phongsopitanun W."/>
            <person name="Yuki M."/>
            <person name="Kudo T."/>
            <person name="Ohkuma M."/>
            <person name="Tanasupawat S."/>
        </authorList>
    </citation>
    <scope>NUCLEOTIDE SEQUENCE</scope>
    <source>
        <strain evidence="6">GKU 128</strain>
    </source>
</reference>
<dbReference type="SUPFAM" id="SSF47336">
    <property type="entry name" value="ACP-like"/>
    <property type="match status" value="3"/>
</dbReference>
<dbReference type="Pfam" id="PF13193">
    <property type="entry name" value="AMP-binding_C"/>
    <property type="match status" value="3"/>
</dbReference>
<dbReference type="GO" id="GO:0008610">
    <property type="term" value="P:lipid biosynthetic process"/>
    <property type="evidence" value="ECO:0007669"/>
    <property type="project" value="UniProtKB-ARBA"/>
</dbReference>
<feature type="compositionally biased region" description="Pro residues" evidence="4">
    <location>
        <begin position="1047"/>
        <end position="1058"/>
    </location>
</feature>
<evidence type="ECO:0000259" key="5">
    <source>
        <dbReference type="PROSITE" id="PS50075"/>
    </source>
</evidence>
<gene>
    <name evidence="6" type="ORF">J4573_39705</name>
</gene>
<dbReference type="GO" id="GO:0005737">
    <property type="term" value="C:cytoplasm"/>
    <property type="evidence" value="ECO:0007669"/>
    <property type="project" value="TreeGrafter"/>
</dbReference>
<keyword evidence="7" id="KW-1185">Reference proteome</keyword>
<dbReference type="NCBIfam" id="TIGR01733">
    <property type="entry name" value="AA-adenyl-dom"/>
    <property type="match status" value="3"/>
</dbReference>
<dbReference type="GO" id="GO:0003824">
    <property type="term" value="F:catalytic activity"/>
    <property type="evidence" value="ECO:0007669"/>
    <property type="project" value="InterPro"/>
</dbReference>
<dbReference type="InterPro" id="IPR045851">
    <property type="entry name" value="AMP-bd_C_sf"/>
</dbReference>
<dbReference type="Pfam" id="PF00550">
    <property type="entry name" value="PP-binding"/>
    <property type="match status" value="3"/>
</dbReference>
<comment type="cofactor">
    <cofactor evidence="1">
        <name>pantetheine 4'-phosphate</name>
        <dbReference type="ChEBI" id="CHEBI:47942"/>
    </cofactor>
</comment>
<dbReference type="CDD" id="cd19540">
    <property type="entry name" value="LCL_NRPS-like"/>
    <property type="match status" value="2"/>
</dbReference>
<evidence type="ECO:0000256" key="1">
    <source>
        <dbReference type="ARBA" id="ARBA00001957"/>
    </source>
</evidence>
<dbReference type="GO" id="GO:0072330">
    <property type="term" value="P:monocarboxylic acid biosynthetic process"/>
    <property type="evidence" value="ECO:0007669"/>
    <property type="project" value="UniProtKB-ARBA"/>
</dbReference>
<dbReference type="Pfam" id="PF00501">
    <property type="entry name" value="AMP-binding"/>
    <property type="match status" value="3"/>
</dbReference>
<dbReference type="SMART" id="SM00823">
    <property type="entry name" value="PKS_PP"/>
    <property type="match status" value="3"/>
</dbReference>
<keyword evidence="2" id="KW-0596">Phosphopantetheine</keyword>
<dbReference type="InterPro" id="IPR023213">
    <property type="entry name" value="CAT-like_dom_sf"/>
</dbReference>
<dbReference type="CDD" id="cd05930">
    <property type="entry name" value="A_NRPS"/>
    <property type="match status" value="2"/>
</dbReference>
<dbReference type="Gene3D" id="3.40.50.1820">
    <property type="entry name" value="alpha/beta hydrolase"/>
    <property type="match status" value="1"/>
</dbReference>
<dbReference type="Proteomes" id="UP000669179">
    <property type="component" value="Unassembled WGS sequence"/>
</dbReference>
<dbReference type="InterPro" id="IPR025110">
    <property type="entry name" value="AMP-bd_C"/>
</dbReference>
<dbReference type="InterPro" id="IPR006162">
    <property type="entry name" value="Ppantetheine_attach_site"/>
</dbReference>
<dbReference type="Gene3D" id="1.10.1200.10">
    <property type="entry name" value="ACP-like"/>
    <property type="match status" value="2"/>
</dbReference>
<evidence type="ECO:0000313" key="7">
    <source>
        <dbReference type="Proteomes" id="UP000669179"/>
    </source>
</evidence>
<protein>
    <submittedName>
        <fullName evidence="6">Amino acid adenylation domain-containing protein</fullName>
    </submittedName>
</protein>
<evidence type="ECO:0000256" key="4">
    <source>
        <dbReference type="SAM" id="MobiDB-lite"/>
    </source>
</evidence>
<dbReference type="GO" id="GO:0043041">
    <property type="term" value="P:amino acid activation for nonribosomal peptide biosynthetic process"/>
    <property type="evidence" value="ECO:0007669"/>
    <property type="project" value="TreeGrafter"/>
</dbReference>
<dbReference type="FunFam" id="3.40.50.12780:FF:000012">
    <property type="entry name" value="Non-ribosomal peptide synthetase"/>
    <property type="match status" value="1"/>
</dbReference>
<accession>A0A939T533</accession>
<dbReference type="InterPro" id="IPR020845">
    <property type="entry name" value="AMP-binding_CS"/>
</dbReference>
<dbReference type="PANTHER" id="PTHR45527">
    <property type="entry name" value="NONRIBOSOMAL PEPTIDE SYNTHETASE"/>
    <property type="match status" value="1"/>
</dbReference>
<feature type="region of interest" description="Disordered" evidence="4">
    <location>
        <begin position="1035"/>
        <end position="1058"/>
    </location>
</feature>
<dbReference type="PROSITE" id="PS50075">
    <property type="entry name" value="CARRIER"/>
    <property type="match status" value="3"/>
</dbReference>
<dbReference type="InterPro" id="IPR009081">
    <property type="entry name" value="PP-bd_ACP"/>
</dbReference>
<evidence type="ECO:0000256" key="3">
    <source>
        <dbReference type="ARBA" id="ARBA00022553"/>
    </source>
</evidence>
<dbReference type="Gene3D" id="3.40.50.12780">
    <property type="entry name" value="N-terminal domain of ligase-like"/>
    <property type="match status" value="2"/>
</dbReference>
<dbReference type="FunFam" id="1.10.1200.10:FF:000016">
    <property type="entry name" value="Non-ribosomal peptide synthase"/>
    <property type="match status" value="2"/>
</dbReference>
<dbReference type="RefSeq" id="WP_208261307.1">
    <property type="nucleotide sequence ID" value="NZ_JAGEOJ010000020.1"/>
</dbReference>
<dbReference type="GO" id="GO:0031177">
    <property type="term" value="F:phosphopantetheine binding"/>
    <property type="evidence" value="ECO:0007669"/>
    <property type="project" value="InterPro"/>
</dbReference>
<dbReference type="InterPro" id="IPR020806">
    <property type="entry name" value="PKS_PP-bd"/>
</dbReference>
<keyword evidence="3" id="KW-0597">Phosphoprotein</keyword>
<dbReference type="PROSITE" id="PS00455">
    <property type="entry name" value="AMP_BINDING"/>
    <property type="match status" value="3"/>
</dbReference>
<dbReference type="Gene3D" id="2.30.38.10">
    <property type="entry name" value="Luciferase, Domain 3"/>
    <property type="match status" value="1"/>
</dbReference>
<organism evidence="6 7">
    <name type="scientific">Actinomadura barringtoniae</name>
    <dbReference type="NCBI Taxonomy" id="1427535"/>
    <lineage>
        <taxon>Bacteria</taxon>
        <taxon>Bacillati</taxon>
        <taxon>Actinomycetota</taxon>
        <taxon>Actinomycetes</taxon>
        <taxon>Streptosporangiales</taxon>
        <taxon>Thermomonosporaceae</taxon>
        <taxon>Actinomadura</taxon>
    </lineage>
</organism>
<dbReference type="GO" id="GO:0044550">
    <property type="term" value="P:secondary metabolite biosynthetic process"/>
    <property type="evidence" value="ECO:0007669"/>
    <property type="project" value="TreeGrafter"/>
</dbReference>
<feature type="domain" description="Carrier" evidence="5">
    <location>
        <begin position="2049"/>
        <end position="2124"/>
    </location>
</feature>
<sequence>MGDSWELMAGQLGIWNAQRLEPGHPMFNIAEYVELRGALDVKAFTAAVAQAAGEAESLWLRFAETPDGPRQHLTYPADADPSWFRLVDLSDASDPPAAADAWMGADLKQPMDPVDGPLYVGALLHLGDDHHRWYHRAHHLVLDGQGGARIVSRVAALYSAAATGEPGSGRAFPPVTELLSADRDYRAGEVFPADREFWTTRLAGLDEGDRRRIGSGHGRLHRARRTLDGERTERLRKTGRQLRMPLAVVAITAAAVHEFRRRGSRDIVLGVPVPGKVGAGPVAVPGMTSNVLPLRVEVRPGTTVGDLARQVAAGLREILRHQRYRYEDMVRDLELPGGRSLYDIVVNVMRFDYAGQFGACRVSAHNLANGWMGASRIDIYDRMDGAGLQLDVDVHEDHGDAASAERLLVTFQRVLDWVATADAETAVARADLLDATERQLVVEAWNDTFSPDGEKAMSVVARFERQVTLTPTAAALTFGDADITYADLDARANRLARHLRNRGARPETLVGVVLERGPDLVVALLAVLKAGAAYLPVDAGTPAERIAALLGDSRSPLVLTTADLADELPLRGIAAIALDAPATARAVAALAPGPVDVTIAPGSLAYVIHTSGSTGRPKAVGLTHRGVAHLAAAQAEHFAVGPGDRVLQFASIGFDAATWEWVMALTAGATLVLAPADALNPGPALTRVLSGITHATLPPAVLALLDVEELPRLKTLVCAGEELPASLVHAGARGRRMFNAYGPTETTVCATISAPLDATAAGGGAVPIGRPLPDLRTYVLDDVLRPVAPGEVGDLYVAGPQLARGYLGQPATTAERFVACPYSTGGGERMYRTGDRAHWTAEGDLVFDGRADDQVKLRGVRIEPGEVEAVLTAHPSVAQAVVTLREDVPGERRLVGYVVAAPGPDDESGLPATLRSHAARLLPEALVPGVIVVLATVPLTVNGKIDRRALPAPVSASGTGPQPLVEPRQEILRHLFAEVLGRPGIGDFDDFFALGGHSLLATRLTARIRDTLGVEIPVRALFDAPTVTALHGKLDQWATPGPHDPQARPPLLPNRHPGPLPLSSGQRRLWFLAGLENATPTYHGPLALRLKGLIDVDALSSAVDDVVERHAVLRTVFAADNGEPFQRVQDLPAVGTVLGVQQVDEDILPSTITNIVEQPFDLTSDLPVRVALLRVHPEDAVLVVVLHHIAGDGWSMERLLRDLSTAYTARCSGRAPGWAPLPLQYADYALWQQELLAAATDDASVAARQLAYWRERLAEVPEQLALPTDRVRPKVASHRGHTAEVRVPTDVHERIVALARAEGVTVFMVLQAALATLLTRLGAGPDIPIGTAVAGRHDQTLDDLVGFFVNTLVLRTDVSGDPTFTELLARVRAVDLDAYAHQDLPFERLVEELAPARSLARHPLFQVVLTMVDLETVDAAGIARSFPGLVVEPMPPQRPGVKFDLDVLLGKESDESGRPLGIRGTVTVAADLFDEPAAAALASRLVRVLTAVASSPAATLSEIEILDPGEREQVLETWNGTPAPAGALSVIRRFEEAADRAPDAIALVSGTDRWTYRELDERANRLAHHLAAQGVTAESVVALCLPSGVDTITAILAVWKAGGAYLPVDGFQPVQRIAHQFGDSGALLVVTSGVLLDDLPAGRLPALELDDPLIEAALRRRPTTRLEDARARPENAAYVIYTSGSTGRPKGVIVTQSALANYVAAVPDRVGWGRPGSRYALLQPQTTDLGNTTVFTSLATGGTLYVLPAEEVTDPAFVAGYLSGHRIDHVKAVPSHLAALADGSGDPAAVLPAGSLVLGGEAPARSFLGSLLAAAAEHGVDVFDHYGPTEATIGAVTGPLTPAGLVDETAPIGTPIPGLRAYVLDDALTPVPPGVDGEIYLAGAGLARGYVRQSALTAERFVADPYGVEAGRRMYRTGDRGRWSRDGRLLFAGRADDQVKIRGFRVEPAEAEALLATHPGVGRVAVVARDDEGVGPELVAYVVPGDAQAQPETDLCGDLRAFAVAGLPGPLVPTAFVELSELPLTVSGKLDRKALPSPRARSFRGPHREAADPREEILSRIFADVLGRDFVDRDDDFFALGGHSLLAIRVISRLRSVLGVEVGIRALFETPTVAGLVARLPGGSRSAGLSAGELARPGLSAAPRPARVPLSFGQRRLWFLTQFEGAGPTYNSPLVVRLTGVLDERALDLALSDVITRHEVLRTVFPATDGEPWQQVLAPEDVGSRLTVETVQPSDLDSAVQGAAWHSFDLVAEIPMRAWLFRLSEHEHVLVLVVHHIAGDGWSRAPLMADLAVAYEARQGGTAPPWSPLPLQYADFALWQRALVGDDDDPGALGARQLDYWRRALAGAPDELALPADRVRGETATHAGHTAGFELPAAVHEQVVLLAKARGVTVFMILQAALAALLTRLGAGTDVPIGSAVIGRADAALDELIGFFVNTLVLRIDLSGDPTFGELLGRVRETDLDAYAHQDVPFERLVEELAPVRTPARHPLFQVVLTMQNTLDAPLRLPGLDCEPLMLVRPSAKFDVDVMVGEVFDDEGWPAGLRGTISLAADLFDEEAASVMTARLTRVLEQVVADPDLRVSALPVVDDEEQGRLNRWSGAAGPAARGRESIVERFAQQVAAGPTRIAVVAGSDRVTYAELDSRANRCARYLMSQGVGAESVVALAMGRGLDLIVALLAVLKAGAAYMAVDPAHPVDRIALQLADSRALLLLGDGDVVDNLPAGHLPMLDFAEARVRAAIAAAPDSPPERLPAPDAAAYLIYTSGSTGRPKGVIVTHGGLANYLAAAPARLGFGGSGARHLLLQPPATDLGNTTLFGSLATGGVLHIMPADRAADPAAVTGYVRDHGIDHLKAVPSHLAALSAAAGPASVLPGRSLVLGGEAASVPWLRGLLAAAAERGVAVHNHYGPTETTIGTVAGRLTTEWLPGGAAPIGTPLDGLAAYVLDDYLNPVPAGVTGELYTVGAGLARGYAGRPGATAERFVACPFAGPDGAAGERMYRTGDRVRWTPDGNLVFAGRADDQIKIRGHRVEPGEVEAVLSMHPAVARSVVTARPDPAGDLRLEAYLVPAPGSADETVEHLTTLVRDHAVERLPGHLVPSVFTVLDQLPLTGNGKLDRAALLAQRPPQRVAARPPGDPREEALCRAFAEVLGLDTVGVDDDFFALGGHSLLATRLVSRIRVLLGLELEIRTVFRTPTVAALAVALDEADTARPTLRRMRPPEESS</sequence>
<dbReference type="InterPro" id="IPR036736">
    <property type="entry name" value="ACP-like_sf"/>
</dbReference>
<dbReference type="Pfam" id="PF00668">
    <property type="entry name" value="Condensation"/>
    <property type="match status" value="3"/>
</dbReference>
<dbReference type="InterPro" id="IPR000873">
    <property type="entry name" value="AMP-dep_synth/lig_dom"/>
</dbReference>
<comment type="caution">
    <text evidence="6">The sequence shown here is derived from an EMBL/GenBank/DDBJ whole genome shotgun (WGS) entry which is preliminary data.</text>
</comment>
<name>A0A939T533_9ACTN</name>
<dbReference type="EMBL" id="JAGEOJ010000020">
    <property type="protein sequence ID" value="MBO2453276.1"/>
    <property type="molecule type" value="Genomic_DNA"/>
</dbReference>
<dbReference type="InterPro" id="IPR029058">
    <property type="entry name" value="AB_hydrolase_fold"/>
</dbReference>
<dbReference type="PANTHER" id="PTHR45527:SF1">
    <property type="entry name" value="FATTY ACID SYNTHASE"/>
    <property type="match status" value="1"/>
</dbReference>
<dbReference type="NCBIfam" id="NF003417">
    <property type="entry name" value="PRK04813.1"/>
    <property type="match status" value="3"/>
</dbReference>
<evidence type="ECO:0000256" key="2">
    <source>
        <dbReference type="ARBA" id="ARBA00022450"/>
    </source>
</evidence>
<dbReference type="InterPro" id="IPR001242">
    <property type="entry name" value="Condensation_dom"/>
</dbReference>
<dbReference type="Gene3D" id="3.30.559.30">
    <property type="entry name" value="Nonribosomal peptide synthetase, condensation domain"/>
    <property type="match status" value="3"/>
</dbReference>
<feature type="domain" description="Carrier" evidence="5">
    <location>
        <begin position="3134"/>
        <end position="3209"/>
    </location>
</feature>
<dbReference type="Gene3D" id="3.40.50.980">
    <property type="match status" value="2"/>
</dbReference>
<evidence type="ECO:0000313" key="6">
    <source>
        <dbReference type="EMBL" id="MBO2453276.1"/>
    </source>
</evidence>
<dbReference type="SUPFAM" id="SSF52777">
    <property type="entry name" value="CoA-dependent acyltransferases"/>
    <property type="match status" value="6"/>
</dbReference>
<dbReference type="FunFam" id="3.40.50.980:FF:000001">
    <property type="entry name" value="Non-ribosomal peptide synthetase"/>
    <property type="match status" value="3"/>
</dbReference>
<dbReference type="SUPFAM" id="SSF56801">
    <property type="entry name" value="Acetyl-CoA synthetase-like"/>
    <property type="match status" value="3"/>
</dbReference>
<dbReference type="Gene3D" id="3.30.559.10">
    <property type="entry name" value="Chloramphenicol acetyltransferase-like domain"/>
    <property type="match status" value="3"/>
</dbReference>
<dbReference type="InterPro" id="IPR042099">
    <property type="entry name" value="ANL_N_sf"/>
</dbReference>
<proteinExistence type="predicted"/>
<dbReference type="InterPro" id="IPR010071">
    <property type="entry name" value="AA_adenyl_dom"/>
</dbReference>
<dbReference type="PROSITE" id="PS00012">
    <property type="entry name" value="PHOSPHOPANTETHEINE"/>
    <property type="match status" value="3"/>
</dbReference>